<evidence type="ECO:0000313" key="1">
    <source>
        <dbReference type="EMBL" id="ACU45065.1"/>
    </source>
</evidence>
<feature type="non-terminal residue" evidence="1">
    <location>
        <position position="1"/>
    </location>
</feature>
<proteinExistence type="evidence at transcript level"/>
<protein>
    <submittedName>
        <fullName evidence="1">Uncharacterized protein</fullName>
    </submittedName>
</protein>
<sequence length="49" mass="5504">VMEVSYCCLMSDQANDRFLQKVAHTTGQGYHQPLGVKAITLQGRPAQRR</sequence>
<organism evidence="1">
    <name type="scientific">Pfiesteria piscicida</name>
    <name type="common">Phantom dinoflagellate</name>
    <dbReference type="NCBI Taxonomy" id="71001"/>
    <lineage>
        <taxon>Eukaryota</taxon>
        <taxon>Sar</taxon>
        <taxon>Alveolata</taxon>
        <taxon>Dinophyceae</taxon>
        <taxon>Peridiniales</taxon>
        <taxon>Pfiesteriaceae</taxon>
        <taxon>Pfiesteria</taxon>
    </lineage>
</organism>
<dbReference type="EMBL" id="FJ600013">
    <property type="protein sequence ID" value="ACU45065.1"/>
    <property type="molecule type" value="mRNA"/>
</dbReference>
<name>E8Z6I5_PFIPI</name>
<dbReference type="AlphaFoldDB" id="E8Z6I5"/>
<reference evidence="1" key="2">
    <citation type="book" date="2010" name="PROCEEDINGS OF 13TH INTERNATIONAL CONFERENCE ON HARMFUL ALGAE" publisher="International Society For The Study of Harmful Algae" city="Hong Kong, China">
        <title>Dinoflagellate meta-transcriptomics enabled by spliced leader.</title>
        <editorList>
            <person name="Unknown A."/>
        </editorList>
        <authorList>
            <person name="Lin S."/>
            <person name="Zhang H."/>
        </authorList>
    </citation>
    <scope>NUCLEOTIDE SEQUENCE</scope>
    <source>
        <strain evidence="1">CCMP1831</strain>
    </source>
</reference>
<accession>E8Z6I5</accession>
<reference evidence="1" key="1">
    <citation type="submission" date="2008-12" db="EMBL/GenBank/DDBJ databases">
        <authorList>
            <person name="Zhang H."/>
            <person name="Lin S."/>
        </authorList>
    </citation>
    <scope>NUCLEOTIDE SEQUENCE</scope>
    <source>
        <strain evidence="1">CCMP1831</strain>
    </source>
</reference>